<evidence type="ECO:0000256" key="1">
    <source>
        <dbReference type="ARBA" id="ARBA00005495"/>
    </source>
</evidence>
<evidence type="ECO:0000313" key="6">
    <source>
        <dbReference type="Proteomes" id="UP000590524"/>
    </source>
</evidence>
<keyword evidence="3" id="KW-0862">Zinc</keyword>
<dbReference type="PROSITE" id="PS51891">
    <property type="entry name" value="CENP_V_GFA"/>
    <property type="match status" value="1"/>
</dbReference>
<dbReference type="PANTHER" id="PTHR28620">
    <property type="entry name" value="CENTROMERE PROTEIN V"/>
    <property type="match status" value="1"/>
</dbReference>
<keyword evidence="6" id="KW-1185">Reference proteome</keyword>
<dbReference type="InterPro" id="IPR011057">
    <property type="entry name" value="Mss4-like_sf"/>
</dbReference>
<evidence type="ECO:0000256" key="2">
    <source>
        <dbReference type="ARBA" id="ARBA00022723"/>
    </source>
</evidence>
<dbReference type="AlphaFoldDB" id="A0A7W6PUJ9"/>
<feature type="domain" description="CENP-V/GFA" evidence="4">
    <location>
        <begin position="3"/>
        <end position="115"/>
    </location>
</feature>
<dbReference type="Gene3D" id="2.170.150.70">
    <property type="match status" value="1"/>
</dbReference>
<dbReference type="RefSeq" id="WP_188081047.1">
    <property type="nucleotide sequence ID" value="NZ_JACIEU010000003.1"/>
</dbReference>
<dbReference type="EMBL" id="JACIEU010000003">
    <property type="protein sequence ID" value="MBB4147164.1"/>
    <property type="molecule type" value="Genomic_DNA"/>
</dbReference>
<dbReference type="GO" id="GO:0016846">
    <property type="term" value="F:carbon-sulfur lyase activity"/>
    <property type="evidence" value="ECO:0007669"/>
    <property type="project" value="InterPro"/>
</dbReference>
<dbReference type="GO" id="GO:0046872">
    <property type="term" value="F:metal ion binding"/>
    <property type="evidence" value="ECO:0007669"/>
    <property type="project" value="UniProtKB-KW"/>
</dbReference>
<sequence length="115" mass="12460">MAYSGSCHCGAVSFTIDADPPSEAISCNCSHCGRKGFVLTFVPVDQFRLDSGAEQLTDYLFYKHAITHQFCKTCGTEAFARGKSPQGEMRAINLRCVPSVDIDALTIQKVDGASF</sequence>
<name>A0A7W6PUJ9_9SPHN</name>
<evidence type="ECO:0000313" key="5">
    <source>
        <dbReference type="EMBL" id="MBB4147164.1"/>
    </source>
</evidence>
<comment type="caution">
    <text evidence="5">The sequence shown here is derived from an EMBL/GenBank/DDBJ whole genome shotgun (WGS) entry which is preliminary data.</text>
</comment>
<dbReference type="Pfam" id="PF04828">
    <property type="entry name" value="GFA"/>
    <property type="match status" value="1"/>
</dbReference>
<gene>
    <name evidence="5" type="ORF">GGQ90_000930</name>
</gene>
<dbReference type="Proteomes" id="UP000590524">
    <property type="component" value="Unassembled WGS sequence"/>
</dbReference>
<dbReference type="SUPFAM" id="SSF51316">
    <property type="entry name" value="Mss4-like"/>
    <property type="match status" value="1"/>
</dbReference>
<keyword evidence="2" id="KW-0479">Metal-binding</keyword>
<evidence type="ECO:0000259" key="4">
    <source>
        <dbReference type="PROSITE" id="PS51891"/>
    </source>
</evidence>
<accession>A0A7W6PUJ9</accession>
<comment type="similarity">
    <text evidence="1">Belongs to the Gfa family.</text>
</comment>
<evidence type="ECO:0000256" key="3">
    <source>
        <dbReference type="ARBA" id="ARBA00022833"/>
    </source>
</evidence>
<reference evidence="5 6" key="1">
    <citation type="submission" date="2020-08" db="EMBL/GenBank/DDBJ databases">
        <title>Genomic Encyclopedia of Type Strains, Phase IV (KMG-IV): sequencing the most valuable type-strain genomes for metagenomic binning, comparative biology and taxonomic classification.</title>
        <authorList>
            <person name="Goeker M."/>
        </authorList>
    </citation>
    <scope>NUCLEOTIDE SEQUENCE [LARGE SCALE GENOMIC DNA]</scope>
    <source>
        <strain evidence="5 6">DSM 19371</strain>
    </source>
</reference>
<dbReference type="InterPro" id="IPR006913">
    <property type="entry name" value="CENP-V/GFA"/>
</dbReference>
<organism evidence="5 6">
    <name type="scientific">Sphingobium scionense</name>
    <dbReference type="NCBI Taxonomy" id="1404341"/>
    <lineage>
        <taxon>Bacteria</taxon>
        <taxon>Pseudomonadati</taxon>
        <taxon>Pseudomonadota</taxon>
        <taxon>Alphaproteobacteria</taxon>
        <taxon>Sphingomonadales</taxon>
        <taxon>Sphingomonadaceae</taxon>
        <taxon>Sphingobium</taxon>
    </lineage>
</organism>
<proteinExistence type="inferred from homology"/>
<dbReference type="PANTHER" id="PTHR28620:SF1">
    <property type="entry name" value="CENP-V_GFA DOMAIN-CONTAINING PROTEIN"/>
    <property type="match status" value="1"/>
</dbReference>
<dbReference type="InterPro" id="IPR052355">
    <property type="entry name" value="CENP-V-like"/>
</dbReference>
<protein>
    <recommendedName>
        <fullName evidence="4">CENP-V/GFA domain-containing protein</fullName>
    </recommendedName>
</protein>